<sequence>MITLYREPKFHTILIQVDVLQLSTVSLSHLLTLSAQLTFSFLLEV</sequence>
<evidence type="ECO:0000313" key="1">
    <source>
        <dbReference type="EMBL" id="JAH30397.1"/>
    </source>
</evidence>
<dbReference type="EMBL" id="GBXM01078180">
    <property type="protein sequence ID" value="JAH30397.1"/>
    <property type="molecule type" value="Transcribed_RNA"/>
</dbReference>
<organism evidence="1">
    <name type="scientific">Anguilla anguilla</name>
    <name type="common">European freshwater eel</name>
    <name type="synonym">Muraena anguilla</name>
    <dbReference type="NCBI Taxonomy" id="7936"/>
    <lineage>
        <taxon>Eukaryota</taxon>
        <taxon>Metazoa</taxon>
        <taxon>Chordata</taxon>
        <taxon>Craniata</taxon>
        <taxon>Vertebrata</taxon>
        <taxon>Euteleostomi</taxon>
        <taxon>Actinopterygii</taxon>
        <taxon>Neopterygii</taxon>
        <taxon>Teleostei</taxon>
        <taxon>Anguilliformes</taxon>
        <taxon>Anguillidae</taxon>
        <taxon>Anguilla</taxon>
    </lineage>
</organism>
<name>A0A0E9RNL0_ANGAN</name>
<reference evidence="1" key="1">
    <citation type="submission" date="2014-11" db="EMBL/GenBank/DDBJ databases">
        <authorList>
            <person name="Amaro Gonzalez C."/>
        </authorList>
    </citation>
    <scope>NUCLEOTIDE SEQUENCE</scope>
</reference>
<protein>
    <submittedName>
        <fullName evidence="1">Uncharacterized protein</fullName>
    </submittedName>
</protein>
<reference evidence="1" key="2">
    <citation type="journal article" date="2015" name="Fish Shellfish Immunol.">
        <title>Early steps in the European eel (Anguilla anguilla)-Vibrio vulnificus interaction in the gills: Role of the RtxA13 toxin.</title>
        <authorList>
            <person name="Callol A."/>
            <person name="Pajuelo D."/>
            <person name="Ebbesson L."/>
            <person name="Teles M."/>
            <person name="MacKenzie S."/>
            <person name="Amaro C."/>
        </authorList>
    </citation>
    <scope>NUCLEOTIDE SEQUENCE</scope>
</reference>
<proteinExistence type="predicted"/>
<accession>A0A0E9RNL0</accession>
<dbReference type="AlphaFoldDB" id="A0A0E9RNL0"/>